<dbReference type="InterPro" id="IPR015712">
    <property type="entry name" value="DNA-dir_RNA_pol_su2"/>
</dbReference>
<dbReference type="GO" id="GO:0003899">
    <property type="term" value="F:DNA-directed RNA polymerase activity"/>
    <property type="evidence" value="ECO:0007669"/>
    <property type="project" value="UniProtKB-EC"/>
</dbReference>
<proteinExistence type="inferred from homology"/>
<keyword evidence="9" id="KW-1185">Reference proteome</keyword>
<dbReference type="EC" id="2.7.7.6" evidence="2"/>
<dbReference type="SUPFAM" id="SSF64484">
    <property type="entry name" value="beta and beta-prime subunits of DNA dependent RNA-polymerase"/>
    <property type="match status" value="2"/>
</dbReference>
<keyword evidence="4" id="KW-0808">Transferase</keyword>
<evidence type="ECO:0000256" key="4">
    <source>
        <dbReference type="ARBA" id="ARBA00022679"/>
    </source>
</evidence>
<dbReference type="GO" id="GO:0000428">
    <property type="term" value="C:DNA-directed RNA polymerase complex"/>
    <property type="evidence" value="ECO:0007669"/>
    <property type="project" value="UniProtKB-KW"/>
</dbReference>
<evidence type="ECO:0000256" key="2">
    <source>
        <dbReference type="ARBA" id="ARBA00012418"/>
    </source>
</evidence>
<dbReference type="AlphaFoldDB" id="A0AAN8SQ74"/>
<evidence type="ECO:0000259" key="7">
    <source>
        <dbReference type="Pfam" id="PF00562"/>
    </source>
</evidence>
<evidence type="ECO:0000313" key="9">
    <source>
        <dbReference type="Proteomes" id="UP001371456"/>
    </source>
</evidence>
<gene>
    <name evidence="8" type="ORF">RDI58_031526</name>
</gene>
<dbReference type="Pfam" id="PF00562">
    <property type="entry name" value="RNA_pol_Rpb2_6"/>
    <property type="match status" value="1"/>
</dbReference>
<evidence type="ECO:0000256" key="1">
    <source>
        <dbReference type="ARBA" id="ARBA00006835"/>
    </source>
</evidence>
<dbReference type="EMBL" id="JBANQN010000294">
    <property type="protein sequence ID" value="KAK6771232.1"/>
    <property type="molecule type" value="Genomic_DNA"/>
</dbReference>
<evidence type="ECO:0000256" key="5">
    <source>
        <dbReference type="ARBA" id="ARBA00022695"/>
    </source>
</evidence>
<dbReference type="Gene3D" id="2.40.270.10">
    <property type="entry name" value="DNA-directed RNA polymerase, subunit 2, domain 6"/>
    <property type="match status" value="1"/>
</dbReference>
<comment type="similarity">
    <text evidence="1">Belongs to the RNA polymerase beta chain family.</text>
</comment>
<accession>A0AAN8SQ74</accession>
<keyword evidence="6" id="KW-0804">Transcription</keyword>
<reference evidence="8 9" key="1">
    <citation type="submission" date="2024-02" db="EMBL/GenBank/DDBJ databases">
        <title>de novo genome assembly of Solanum bulbocastanum strain 11H21.</title>
        <authorList>
            <person name="Hosaka A.J."/>
        </authorList>
    </citation>
    <scope>NUCLEOTIDE SEQUENCE [LARGE SCALE GENOMIC DNA]</scope>
    <source>
        <tissue evidence="8">Young leaves</tissue>
    </source>
</reference>
<protein>
    <recommendedName>
        <fullName evidence="2">DNA-directed RNA polymerase</fullName>
        <ecNumber evidence="2">2.7.7.6</ecNumber>
    </recommendedName>
</protein>
<dbReference type="GO" id="GO:0006351">
    <property type="term" value="P:DNA-templated transcription"/>
    <property type="evidence" value="ECO:0007669"/>
    <property type="project" value="InterPro"/>
</dbReference>
<dbReference type="PANTHER" id="PTHR20856">
    <property type="entry name" value="DNA-DIRECTED RNA POLYMERASE I SUBUNIT 2"/>
    <property type="match status" value="1"/>
</dbReference>
<evidence type="ECO:0000256" key="6">
    <source>
        <dbReference type="ARBA" id="ARBA00023163"/>
    </source>
</evidence>
<dbReference type="GO" id="GO:0003677">
    <property type="term" value="F:DNA binding"/>
    <property type="evidence" value="ECO:0007669"/>
    <property type="project" value="InterPro"/>
</dbReference>
<dbReference type="InterPro" id="IPR007120">
    <property type="entry name" value="DNA-dir_RNAP_su2_dom"/>
</dbReference>
<evidence type="ECO:0000313" key="8">
    <source>
        <dbReference type="EMBL" id="KAK6771232.1"/>
    </source>
</evidence>
<keyword evidence="5" id="KW-0548">Nucleotidyltransferase</keyword>
<evidence type="ECO:0000256" key="3">
    <source>
        <dbReference type="ARBA" id="ARBA00022478"/>
    </source>
</evidence>
<name>A0AAN8SQ74_SOLBU</name>
<organism evidence="8 9">
    <name type="scientific">Solanum bulbocastanum</name>
    <name type="common">Wild potato</name>
    <dbReference type="NCBI Taxonomy" id="147425"/>
    <lineage>
        <taxon>Eukaryota</taxon>
        <taxon>Viridiplantae</taxon>
        <taxon>Streptophyta</taxon>
        <taxon>Embryophyta</taxon>
        <taxon>Tracheophyta</taxon>
        <taxon>Spermatophyta</taxon>
        <taxon>Magnoliopsida</taxon>
        <taxon>eudicotyledons</taxon>
        <taxon>Gunneridae</taxon>
        <taxon>Pentapetalae</taxon>
        <taxon>asterids</taxon>
        <taxon>lamiids</taxon>
        <taxon>Solanales</taxon>
        <taxon>Solanaceae</taxon>
        <taxon>Solanoideae</taxon>
        <taxon>Solaneae</taxon>
        <taxon>Solanum</taxon>
    </lineage>
</organism>
<dbReference type="InterPro" id="IPR037033">
    <property type="entry name" value="DNA-dir_RNAP_su2_hyb_sf"/>
</dbReference>
<keyword evidence="3" id="KW-0240">DNA-directed RNA polymerase</keyword>
<comment type="caution">
    <text evidence="8">The sequence shown here is derived from an EMBL/GenBank/DDBJ whole genome shotgun (WGS) entry which is preliminary data.</text>
</comment>
<sequence>MQRQAVPLSRSEKCIVGTGLERQAALDSGALAIAEREGRIVYTNTDKILLAGKSRIFDGRTGNPFEQPVIIGKPYILKLIHQVDDKIHGRSSGHYALVTQQPLRGRAKQGGQRDHIRARQEVLGTTIIGGTIPNPEDAPESFRLLVRELRSLALELNHFLVSEKNFQINRKEA</sequence>
<feature type="domain" description="DNA-directed RNA polymerase subunit 2 hybrid-binding" evidence="7">
    <location>
        <begin position="51"/>
        <end position="108"/>
    </location>
</feature>
<dbReference type="GO" id="GO:0032549">
    <property type="term" value="F:ribonucleoside binding"/>
    <property type="evidence" value="ECO:0007669"/>
    <property type="project" value="InterPro"/>
</dbReference>
<dbReference type="Proteomes" id="UP001371456">
    <property type="component" value="Unassembled WGS sequence"/>
</dbReference>